<protein>
    <submittedName>
        <fullName evidence="1">Uncharacterized protein</fullName>
    </submittedName>
</protein>
<comment type="caution">
    <text evidence="1">The sequence shown here is derived from an EMBL/GenBank/DDBJ whole genome shotgun (WGS) entry which is preliminary data.</text>
</comment>
<dbReference type="RefSeq" id="WP_380103197.1">
    <property type="nucleotide sequence ID" value="NZ_JBHRZG010000024.1"/>
</dbReference>
<sequence length="233" mass="25543">MTPPAIRGLTLRHPWPRLFLLDDGPKRVENRDWAPPAAMVGQLLALHGGLPPKPGDHAYLTEIRQALTWVGDIFDDPDPVDVFSDDDLLQEFCVPGIYGVARLADVVTSSDDPWFTGPFGWVLEDFVPIDPPLVDRSPSHRGLWVIEAGTLAGLRHRYLAATRPSAPAIDAGLDILARVVARRPLCAADGDAVRALIAHGHLHVTPEFDRTDPCPYRLTETGRRALAQGARQP</sequence>
<evidence type="ECO:0000313" key="1">
    <source>
        <dbReference type="EMBL" id="MFC3834767.1"/>
    </source>
</evidence>
<evidence type="ECO:0000313" key="2">
    <source>
        <dbReference type="Proteomes" id="UP001595803"/>
    </source>
</evidence>
<gene>
    <name evidence="1" type="ORF">ACFOSB_18065</name>
</gene>
<proteinExistence type="predicted"/>
<reference evidence="2" key="1">
    <citation type="journal article" date="2019" name="Int. J. Syst. Evol. Microbiol.">
        <title>The Global Catalogue of Microorganisms (GCM) 10K type strain sequencing project: providing services to taxonomists for standard genome sequencing and annotation.</title>
        <authorList>
            <consortium name="The Broad Institute Genomics Platform"/>
            <consortium name="The Broad Institute Genome Sequencing Center for Infectious Disease"/>
            <person name="Wu L."/>
            <person name="Ma J."/>
        </authorList>
    </citation>
    <scope>NUCLEOTIDE SEQUENCE [LARGE SCALE GENOMIC DNA]</scope>
    <source>
        <strain evidence="2">CCTCC AB 2017081</strain>
    </source>
</reference>
<dbReference type="EMBL" id="JBHRZG010000024">
    <property type="protein sequence ID" value="MFC3834767.1"/>
    <property type="molecule type" value="Genomic_DNA"/>
</dbReference>
<accession>A0ABV7ZBL1</accession>
<name>A0ABV7ZBL1_9DEIO</name>
<keyword evidence="2" id="KW-1185">Reference proteome</keyword>
<organism evidence="1 2">
    <name type="scientific">Deinococcus rufus</name>
    <dbReference type="NCBI Taxonomy" id="2136097"/>
    <lineage>
        <taxon>Bacteria</taxon>
        <taxon>Thermotogati</taxon>
        <taxon>Deinococcota</taxon>
        <taxon>Deinococci</taxon>
        <taxon>Deinococcales</taxon>
        <taxon>Deinococcaceae</taxon>
        <taxon>Deinococcus</taxon>
    </lineage>
</organism>
<dbReference type="Proteomes" id="UP001595803">
    <property type="component" value="Unassembled WGS sequence"/>
</dbReference>